<dbReference type="PROSITE" id="PS50835">
    <property type="entry name" value="IG_LIKE"/>
    <property type="match status" value="1"/>
</dbReference>
<reference evidence="10 11" key="1">
    <citation type="journal article" date="2018" name="Nat. Ecol. Evol.">
        <title>Shark genomes provide insights into elasmobranch evolution and the origin of vertebrates.</title>
        <authorList>
            <person name="Hara Y"/>
            <person name="Yamaguchi K"/>
            <person name="Onimaru K"/>
            <person name="Kadota M"/>
            <person name="Koyanagi M"/>
            <person name="Keeley SD"/>
            <person name="Tatsumi K"/>
            <person name="Tanaka K"/>
            <person name="Motone F"/>
            <person name="Kageyama Y"/>
            <person name="Nozu R"/>
            <person name="Adachi N"/>
            <person name="Nishimura O"/>
            <person name="Nakagawa R"/>
            <person name="Tanegashima C"/>
            <person name="Kiyatake I"/>
            <person name="Matsumoto R"/>
            <person name="Murakumo K"/>
            <person name="Nishida K"/>
            <person name="Terakita A"/>
            <person name="Kuratani S"/>
            <person name="Sato K"/>
            <person name="Hyodo S Kuraku.S."/>
        </authorList>
    </citation>
    <scope>NUCLEOTIDE SEQUENCE [LARGE SCALE GENOMIC DNA]</scope>
</reference>
<evidence type="ECO:0000259" key="9">
    <source>
        <dbReference type="PROSITE" id="PS50835"/>
    </source>
</evidence>
<keyword evidence="3" id="KW-0391">Immunity</keyword>
<dbReference type="GO" id="GO:0005576">
    <property type="term" value="C:extracellular region"/>
    <property type="evidence" value="ECO:0007669"/>
    <property type="project" value="UniProtKB-SubCell"/>
</dbReference>
<evidence type="ECO:0000256" key="1">
    <source>
        <dbReference type="ARBA" id="ARBA00004613"/>
    </source>
</evidence>
<gene>
    <name evidence="10" type="ORF">chiPu_0016820</name>
</gene>
<dbReference type="InterPro" id="IPR013783">
    <property type="entry name" value="Ig-like_fold"/>
</dbReference>
<dbReference type="SUPFAM" id="SSF48726">
    <property type="entry name" value="Immunoglobulin"/>
    <property type="match status" value="1"/>
</dbReference>
<evidence type="ECO:0000256" key="8">
    <source>
        <dbReference type="SAM" id="MobiDB-lite"/>
    </source>
</evidence>
<evidence type="ECO:0000313" key="11">
    <source>
        <dbReference type="Proteomes" id="UP000287033"/>
    </source>
</evidence>
<evidence type="ECO:0000256" key="2">
    <source>
        <dbReference type="ARBA" id="ARBA00022525"/>
    </source>
</evidence>
<keyword evidence="6" id="KW-0325">Glycoprotein</keyword>
<evidence type="ECO:0000256" key="6">
    <source>
        <dbReference type="ARBA" id="ARBA00023180"/>
    </source>
</evidence>
<comment type="caution">
    <text evidence="10">The sequence shown here is derived from an EMBL/GenBank/DDBJ whole genome shotgun (WGS) entry which is preliminary data.</text>
</comment>
<dbReference type="Proteomes" id="UP000287033">
    <property type="component" value="Unassembled WGS sequence"/>
</dbReference>
<proteinExistence type="predicted"/>
<dbReference type="InterPro" id="IPR007110">
    <property type="entry name" value="Ig-like_dom"/>
</dbReference>
<keyword evidence="7" id="KW-1280">Immunoglobulin</keyword>
<protein>
    <recommendedName>
        <fullName evidence="9">Ig-like domain-containing protein</fullName>
    </recommendedName>
</protein>
<evidence type="ECO:0000256" key="7">
    <source>
        <dbReference type="ARBA" id="ARBA00043265"/>
    </source>
</evidence>
<keyword evidence="2" id="KW-0964">Secreted</keyword>
<dbReference type="GO" id="GO:0019814">
    <property type="term" value="C:immunoglobulin complex"/>
    <property type="evidence" value="ECO:0007669"/>
    <property type="project" value="UniProtKB-KW"/>
</dbReference>
<evidence type="ECO:0000256" key="5">
    <source>
        <dbReference type="ARBA" id="ARBA00023157"/>
    </source>
</evidence>
<dbReference type="FunFam" id="2.60.40.10:FF:000283">
    <property type="entry name" value="Immunoglobulin kappa constant"/>
    <property type="match status" value="1"/>
</dbReference>
<keyword evidence="5" id="KW-1015">Disulfide bond</keyword>
<sequence>MARSISSWERTLESLSSEAGQAGIRVSVVKGLRNTQSDSHRLQLYKAEPSEARDYQEPGTGTGVHTMISHIQLIWPLAFCVAGISGDIIMTQSPPSVVSGTGPDCNHHLYGQSKHQQREGTKLRLSRENSQPKLTLLPPSPEQVNAKGTATLVCLANHFCPDELEVQWKKDGTVISDGVQTSNYLRASDSTNSVSNLLTLSGSDSESNARLSCALTHVTLPSPLSKSIRRSECM</sequence>
<evidence type="ECO:0000256" key="4">
    <source>
        <dbReference type="ARBA" id="ARBA00023130"/>
    </source>
</evidence>
<dbReference type="InterPro" id="IPR036179">
    <property type="entry name" value="Ig-like_dom_sf"/>
</dbReference>
<comment type="subcellular location">
    <subcellularLocation>
        <location evidence="1">Secreted</location>
    </subcellularLocation>
</comment>
<keyword evidence="11" id="KW-1185">Reference proteome</keyword>
<dbReference type="InterPro" id="IPR050380">
    <property type="entry name" value="Immune_Resp_Modulators"/>
</dbReference>
<dbReference type="Gene3D" id="2.60.40.10">
    <property type="entry name" value="Immunoglobulins"/>
    <property type="match status" value="1"/>
</dbReference>
<feature type="region of interest" description="Disordered" evidence="8">
    <location>
        <begin position="95"/>
        <end position="142"/>
    </location>
</feature>
<dbReference type="Pfam" id="PF07654">
    <property type="entry name" value="C1-set"/>
    <property type="match status" value="1"/>
</dbReference>
<dbReference type="GO" id="GO:0002250">
    <property type="term" value="P:adaptive immune response"/>
    <property type="evidence" value="ECO:0007669"/>
    <property type="project" value="UniProtKB-KW"/>
</dbReference>
<accession>A0A401T6M5</accession>
<dbReference type="EMBL" id="BEZZ01001156">
    <property type="protein sequence ID" value="GCC38306.1"/>
    <property type="molecule type" value="Genomic_DNA"/>
</dbReference>
<evidence type="ECO:0000256" key="3">
    <source>
        <dbReference type="ARBA" id="ARBA00022859"/>
    </source>
</evidence>
<name>A0A401T6M5_CHIPU</name>
<keyword evidence="4" id="KW-1064">Adaptive immunity</keyword>
<dbReference type="InterPro" id="IPR003597">
    <property type="entry name" value="Ig_C1-set"/>
</dbReference>
<feature type="domain" description="Ig-like" evidence="9">
    <location>
        <begin position="132"/>
        <end position="229"/>
    </location>
</feature>
<dbReference type="PANTHER" id="PTHR23411">
    <property type="entry name" value="TAPASIN"/>
    <property type="match status" value="1"/>
</dbReference>
<dbReference type="AlphaFoldDB" id="A0A401T6M5"/>
<organism evidence="10 11">
    <name type="scientific">Chiloscyllium punctatum</name>
    <name type="common">Brownbanded bambooshark</name>
    <name type="synonym">Hemiscyllium punctatum</name>
    <dbReference type="NCBI Taxonomy" id="137246"/>
    <lineage>
        <taxon>Eukaryota</taxon>
        <taxon>Metazoa</taxon>
        <taxon>Chordata</taxon>
        <taxon>Craniata</taxon>
        <taxon>Vertebrata</taxon>
        <taxon>Chondrichthyes</taxon>
        <taxon>Elasmobranchii</taxon>
        <taxon>Galeomorphii</taxon>
        <taxon>Galeoidea</taxon>
        <taxon>Orectolobiformes</taxon>
        <taxon>Hemiscylliidae</taxon>
        <taxon>Chiloscyllium</taxon>
    </lineage>
</organism>
<feature type="compositionally biased region" description="Basic and acidic residues" evidence="8">
    <location>
        <begin position="116"/>
        <end position="127"/>
    </location>
</feature>
<dbReference type="SMART" id="SM00407">
    <property type="entry name" value="IGc1"/>
    <property type="match status" value="1"/>
</dbReference>
<evidence type="ECO:0000313" key="10">
    <source>
        <dbReference type="EMBL" id="GCC38306.1"/>
    </source>
</evidence>